<evidence type="ECO:0000259" key="2">
    <source>
        <dbReference type="PROSITE" id="PS51819"/>
    </source>
</evidence>
<dbReference type="Proteomes" id="UP000237000">
    <property type="component" value="Unassembled WGS sequence"/>
</dbReference>
<dbReference type="InterPro" id="IPR018146">
    <property type="entry name" value="Glyoxalase_1_CS"/>
</dbReference>
<dbReference type="SUPFAM" id="SSF54593">
    <property type="entry name" value="Glyoxalase/Bleomycin resistance protein/Dihydroxybiphenyl dioxygenase"/>
    <property type="match status" value="2"/>
</dbReference>
<name>A0A2P5EAM3_TREOI</name>
<dbReference type="UniPathway" id="UPA00619">
    <property type="reaction ID" value="UER00675"/>
</dbReference>
<reference evidence="4" key="1">
    <citation type="submission" date="2016-06" db="EMBL/GenBank/DDBJ databases">
        <title>Parallel loss of symbiosis genes in relatives of nitrogen-fixing non-legume Parasponia.</title>
        <authorList>
            <person name="Van Velzen R."/>
            <person name="Holmer R."/>
            <person name="Bu F."/>
            <person name="Rutten L."/>
            <person name="Van Zeijl A."/>
            <person name="Liu W."/>
            <person name="Santuari L."/>
            <person name="Cao Q."/>
            <person name="Sharma T."/>
            <person name="Shen D."/>
            <person name="Roswanjaya Y."/>
            <person name="Wardhani T."/>
            <person name="Kalhor M.S."/>
            <person name="Jansen J."/>
            <person name="Van den Hoogen J."/>
            <person name="Gungor B."/>
            <person name="Hartog M."/>
            <person name="Hontelez J."/>
            <person name="Verver J."/>
            <person name="Yang W.-C."/>
            <person name="Schijlen E."/>
            <person name="Repin R."/>
            <person name="Schilthuizen M."/>
            <person name="Schranz E."/>
            <person name="Heidstra R."/>
            <person name="Miyata K."/>
            <person name="Fedorova E."/>
            <person name="Kohlen W."/>
            <person name="Bisseling T."/>
            <person name="Smit S."/>
            <person name="Geurts R."/>
        </authorList>
    </citation>
    <scope>NUCLEOTIDE SEQUENCE [LARGE SCALE GENOMIC DNA]</scope>
    <source>
        <strain evidence="4">cv. RG33-2</strain>
    </source>
</reference>
<dbReference type="AlphaFoldDB" id="A0A2P5EAM3"/>
<dbReference type="PANTHER" id="PTHR46036:SF2">
    <property type="entry name" value="LACTOYLGLUTATHIONE LYASE GLX1"/>
    <property type="match status" value="1"/>
</dbReference>
<dbReference type="PROSITE" id="PS00934">
    <property type="entry name" value="GLYOXALASE_I_1"/>
    <property type="match status" value="1"/>
</dbReference>
<dbReference type="InterPro" id="IPR029068">
    <property type="entry name" value="Glyas_Bleomycin-R_OHBP_Dase"/>
</dbReference>
<keyword evidence="1" id="KW-0479">Metal-binding</keyword>
<dbReference type="GO" id="GO:0046872">
    <property type="term" value="F:metal ion binding"/>
    <property type="evidence" value="ECO:0007669"/>
    <property type="project" value="UniProtKB-KW"/>
</dbReference>
<protein>
    <submittedName>
        <fullName evidence="3">Glyoxalase I</fullName>
    </submittedName>
</protein>
<dbReference type="EMBL" id="JXTC01000191">
    <property type="protein sequence ID" value="PON82593.1"/>
    <property type="molecule type" value="Genomic_DNA"/>
</dbReference>
<keyword evidence="4" id="KW-1185">Reference proteome</keyword>
<evidence type="ECO:0000313" key="4">
    <source>
        <dbReference type="Proteomes" id="UP000237000"/>
    </source>
</evidence>
<dbReference type="Pfam" id="PF00903">
    <property type="entry name" value="Glyoxalase"/>
    <property type="match status" value="2"/>
</dbReference>
<sequence length="311" mass="34222">MAEDEAATVPISRPNSELLKWPKKDERCILYVAYHVGHLDRTINFYTEAIGMKLLSRKDVPEEKHSYAFLGFGPEANQFVIKLKFDYGVNNSCDIIRTGFGHLGLETPDVHKMVENIRGKGGDIVKEPTLFEMDGSDYSGAIVKDPDGCTFELIQSDSISGSSPSPAPPLNHVMLFVADLDRSIQFYEKALGMKLLKKIIGNSEHEATVATIGYEDEKSTIIELNHMCAGPQYTNENSNAQVAIGTNDVCKSALAVNLVTQELGGKITRPPGPLPVTKTNVATFIDPDGWEIVLIDNGDFLKEMRSTTVIE</sequence>
<evidence type="ECO:0000256" key="1">
    <source>
        <dbReference type="ARBA" id="ARBA00022723"/>
    </source>
</evidence>
<dbReference type="PANTHER" id="PTHR46036">
    <property type="entry name" value="LACTOYLGLUTATHIONE LYASE"/>
    <property type="match status" value="1"/>
</dbReference>
<dbReference type="PROSITE" id="PS51819">
    <property type="entry name" value="VOC"/>
    <property type="match status" value="2"/>
</dbReference>
<dbReference type="STRING" id="63057.A0A2P5EAM3"/>
<dbReference type="GO" id="GO:0005737">
    <property type="term" value="C:cytoplasm"/>
    <property type="evidence" value="ECO:0007669"/>
    <property type="project" value="TreeGrafter"/>
</dbReference>
<feature type="domain" description="VOC" evidence="2">
    <location>
        <begin position="169"/>
        <end position="297"/>
    </location>
</feature>
<dbReference type="GO" id="GO:0004462">
    <property type="term" value="F:lactoylglutathione lyase activity"/>
    <property type="evidence" value="ECO:0007669"/>
    <property type="project" value="InterPro"/>
</dbReference>
<comment type="caution">
    <text evidence="3">The sequence shown here is derived from an EMBL/GenBank/DDBJ whole genome shotgun (WGS) entry which is preliminary data.</text>
</comment>
<accession>A0A2P5EAM3</accession>
<gene>
    <name evidence="3" type="ORF">TorRG33x02_216020</name>
</gene>
<dbReference type="OrthoDB" id="16820at2759"/>
<dbReference type="GO" id="GO:0019243">
    <property type="term" value="P:methylglyoxal catabolic process to D-lactate via S-lactoyl-glutathione"/>
    <property type="evidence" value="ECO:0007669"/>
    <property type="project" value="TreeGrafter"/>
</dbReference>
<dbReference type="InParanoid" id="A0A2P5EAM3"/>
<proteinExistence type="predicted"/>
<dbReference type="InterPro" id="IPR037523">
    <property type="entry name" value="VOC_core"/>
</dbReference>
<organism evidence="3 4">
    <name type="scientific">Trema orientale</name>
    <name type="common">Charcoal tree</name>
    <name type="synonym">Celtis orientalis</name>
    <dbReference type="NCBI Taxonomy" id="63057"/>
    <lineage>
        <taxon>Eukaryota</taxon>
        <taxon>Viridiplantae</taxon>
        <taxon>Streptophyta</taxon>
        <taxon>Embryophyta</taxon>
        <taxon>Tracheophyta</taxon>
        <taxon>Spermatophyta</taxon>
        <taxon>Magnoliopsida</taxon>
        <taxon>eudicotyledons</taxon>
        <taxon>Gunneridae</taxon>
        <taxon>Pentapetalae</taxon>
        <taxon>rosids</taxon>
        <taxon>fabids</taxon>
        <taxon>Rosales</taxon>
        <taxon>Cannabaceae</taxon>
        <taxon>Trema</taxon>
    </lineage>
</organism>
<dbReference type="Gene3D" id="3.10.180.10">
    <property type="entry name" value="2,3-Dihydroxybiphenyl 1,2-Dioxygenase, domain 1"/>
    <property type="match status" value="2"/>
</dbReference>
<dbReference type="InterPro" id="IPR004360">
    <property type="entry name" value="Glyas_Fos-R_dOase_dom"/>
</dbReference>
<feature type="domain" description="VOC" evidence="2">
    <location>
        <begin position="28"/>
        <end position="156"/>
    </location>
</feature>
<evidence type="ECO:0000313" key="3">
    <source>
        <dbReference type="EMBL" id="PON82593.1"/>
    </source>
</evidence>